<sequence length="140" mass="16570">MINLSISVNKGYEAIVILKDGRILFKEVKNENKAVKKHYTEKYLDLFRKSLQLLKTVTEQENIDYENRCIMEMKCEHVVKWFNELEAPKNHSEKFLETLKVFDELPFRYSIINSSNPTAMYYANEKHVEKEVLMGVADLF</sequence>
<gene>
    <name evidence="1" type="ORF">BF38_5688</name>
    <name evidence="2" type="ORF">FO599_00225</name>
    <name evidence="3" type="ORF">FOC89_02420</name>
</gene>
<evidence type="ECO:0000313" key="3">
    <source>
        <dbReference type="EMBL" id="QKH22854.1"/>
    </source>
</evidence>
<dbReference type="EMBL" id="CP053979">
    <property type="protein sequence ID" value="QKH22854.1"/>
    <property type="molecule type" value="Genomic_DNA"/>
</dbReference>
<proteinExistence type="predicted"/>
<evidence type="ECO:0000313" key="4">
    <source>
        <dbReference type="Proteomes" id="UP000031876"/>
    </source>
</evidence>
<dbReference type="RefSeq" id="WP_000609217.1">
    <property type="nucleotide sequence ID" value="NZ_CP009334.1"/>
</dbReference>
<dbReference type="Proteomes" id="UP001181533">
    <property type="component" value="Unassembled WGS sequence"/>
</dbReference>
<protein>
    <submittedName>
        <fullName evidence="3">Uncharacterized protein</fullName>
    </submittedName>
</protein>
<dbReference type="EMBL" id="CP009334">
    <property type="protein sequence ID" value="AJG73822.1"/>
    <property type="molecule type" value="Genomic_DNA"/>
</dbReference>
<reference evidence="2" key="2">
    <citation type="submission" date="2019-07" db="EMBL/GenBank/DDBJ databases">
        <title>Phylogenomic Reclassification of ATCC Bacillus Strains and Various Taxa within the Genus Bacillus.</title>
        <authorList>
            <person name="Riojas M.A."/>
            <person name="Frank A.M."/>
            <person name="Fenn S.L."/>
            <person name="King S.P."/>
            <person name="Brower S.M."/>
            <person name="Hazbon M.H."/>
        </authorList>
    </citation>
    <scope>NUCLEOTIDE SEQUENCE</scope>
    <source>
        <strain evidence="2">ATCC 35646</strain>
    </source>
</reference>
<dbReference type="Proteomes" id="UP000501107">
    <property type="component" value="Plasmid unnamed3"/>
</dbReference>
<dbReference type="KEGG" id="btw:BF38_5688"/>
<organism evidence="3 5">
    <name type="scientific">Bacillus thuringiensis</name>
    <dbReference type="NCBI Taxonomy" id="1428"/>
    <lineage>
        <taxon>Bacteria</taxon>
        <taxon>Bacillati</taxon>
        <taxon>Bacillota</taxon>
        <taxon>Bacilli</taxon>
        <taxon>Bacillales</taxon>
        <taxon>Bacillaceae</taxon>
        <taxon>Bacillus</taxon>
        <taxon>Bacillus cereus group</taxon>
    </lineage>
</organism>
<geneLocation type="plasmid" evidence="1 4">
    <name>2</name>
</geneLocation>
<evidence type="ECO:0000313" key="5">
    <source>
        <dbReference type="Proteomes" id="UP000501107"/>
    </source>
</evidence>
<dbReference type="AlphaFoldDB" id="A0A0B5NK74"/>
<reference evidence="3 5" key="3">
    <citation type="submission" date="2020-05" db="EMBL/GenBank/DDBJ databases">
        <title>FDA dAtabase for Regulatory Grade micrObial Sequences (FDA-ARGOS): Supporting development and validation of Infectious Disease Dx tests.</title>
        <authorList>
            <person name="Nelson B."/>
            <person name="Plummer A."/>
            <person name="Tallon L."/>
            <person name="Sadzewicz L."/>
            <person name="Zhao X."/>
            <person name="Vavikolanu K."/>
            <person name="Mehta A."/>
            <person name="Aluvathingal J."/>
            <person name="Nadendla S."/>
            <person name="Myers T."/>
            <person name="Yan Y."/>
            <person name="Sichtig H."/>
        </authorList>
    </citation>
    <scope>NUCLEOTIDE SEQUENCE [LARGE SCALE GENOMIC DNA]</scope>
    <source>
        <strain evidence="3 5">FDAARGOS_795</strain>
        <plasmid evidence="3 5">unnamed3</plasmid>
    </source>
</reference>
<evidence type="ECO:0000313" key="1">
    <source>
        <dbReference type="EMBL" id="AJG73822.1"/>
    </source>
</evidence>
<dbReference type="Proteomes" id="UP000031876">
    <property type="component" value="Plasmid 2"/>
</dbReference>
<keyword evidence="3" id="KW-0614">Plasmid</keyword>
<accession>A0A0B5NK74</accession>
<geneLocation type="plasmid" evidence="3 5">
    <name>unnamed3</name>
</geneLocation>
<name>A0A0B5NK74_BACTU</name>
<evidence type="ECO:0000313" key="2">
    <source>
        <dbReference type="EMBL" id="MDR4174553.1"/>
    </source>
</evidence>
<reference evidence="1 4" key="1">
    <citation type="journal article" date="2015" name="Genome Announc.">
        <title>Complete genome sequences for 35 biothreat assay-relevant bacillus species.</title>
        <authorList>
            <person name="Johnson S.L."/>
            <person name="Daligault H.E."/>
            <person name="Davenport K.W."/>
            <person name="Jaissle J."/>
            <person name="Frey K.G."/>
            <person name="Ladner J.T."/>
            <person name="Broomall S.M."/>
            <person name="Bishop-Lilly K.A."/>
            <person name="Bruce D.C."/>
            <person name="Gibbons H.S."/>
            <person name="Coyne S.R."/>
            <person name="Lo C.C."/>
            <person name="Meincke L."/>
            <person name="Munk A.C."/>
            <person name="Koroleva G.I."/>
            <person name="Rosenzweig C.N."/>
            <person name="Palacios G.F."/>
            <person name="Redden C.L."/>
            <person name="Minogue T.D."/>
            <person name="Chain P.S."/>
        </authorList>
    </citation>
    <scope>NUCLEOTIDE SEQUENCE [LARGE SCALE GENOMIC DNA]</scope>
    <source>
        <strain evidence="1 4">HD1011</strain>
        <plasmid evidence="1 4">2</plasmid>
    </source>
</reference>
<dbReference type="EMBL" id="VKQN01000001">
    <property type="protein sequence ID" value="MDR4174553.1"/>
    <property type="molecule type" value="Genomic_DNA"/>
</dbReference>